<dbReference type="Pfam" id="PF13305">
    <property type="entry name" value="TetR_C_33"/>
    <property type="match status" value="1"/>
</dbReference>
<dbReference type="InterPro" id="IPR050109">
    <property type="entry name" value="HTH-type_TetR-like_transc_reg"/>
</dbReference>
<dbReference type="RefSeq" id="WP_249477879.1">
    <property type="nucleotide sequence ID" value="NZ_CP097218.1"/>
</dbReference>
<feature type="domain" description="HTH tetR-type" evidence="5">
    <location>
        <begin position="14"/>
        <end position="74"/>
    </location>
</feature>
<gene>
    <name evidence="6" type="ORF">M4486_14180</name>
</gene>
<dbReference type="Gene3D" id="1.10.357.10">
    <property type="entry name" value="Tetracycline Repressor, domain 2"/>
    <property type="match status" value="1"/>
</dbReference>
<dbReference type="EMBL" id="CP097218">
    <property type="protein sequence ID" value="UQN28761.1"/>
    <property type="molecule type" value="Genomic_DNA"/>
</dbReference>
<dbReference type="PANTHER" id="PTHR30055">
    <property type="entry name" value="HTH-TYPE TRANSCRIPTIONAL REGULATOR RUTR"/>
    <property type="match status" value="1"/>
</dbReference>
<evidence type="ECO:0000313" key="6">
    <source>
        <dbReference type="EMBL" id="UQN28761.1"/>
    </source>
</evidence>
<dbReference type="InterPro" id="IPR001647">
    <property type="entry name" value="HTH_TetR"/>
</dbReference>
<proteinExistence type="predicted"/>
<dbReference type="InterPro" id="IPR025996">
    <property type="entry name" value="MT1864/Rv1816-like_C"/>
</dbReference>
<dbReference type="InterPro" id="IPR009057">
    <property type="entry name" value="Homeodomain-like_sf"/>
</dbReference>
<protein>
    <submittedName>
        <fullName evidence="6">TetR/AcrR family transcriptional regulator</fullName>
    </submittedName>
</protein>
<dbReference type="SUPFAM" id="SSF46689">
    <property type="entry name" value="Homeodomain-like"/>
    <property type="match status" value="1"/>
</dbReference>
<dbReference type="PROSITE" id="PS50977">
    <property type="entry name" value="HTH_TETR_2"/>
    <property type="match status" value="1"/>
</dbReference>
<organism evidence="6 7">
    <name type="scientific">Brachybacterium kimchii</name>
    <dbReference type="NCBI Taxonomy" id="2942909"/>
    <lineage>
        <taxon>Bacteria</taxon>
        <taxon>Bacillati</taxon>
        <taxon>Actinomycetota</taxon>
        <taxon>Actinomycetes</taxon>
        <taxon>Micrococcales</taxon>
        <taxon>Dermabacteraceae</taxon>
        <taxon>Brachybacterium</taxon>
    </lineage>
</organism>
<accession>A0ABY4N2H9</accession>
<feature type="DNA-binding region" description="H-T-H motif" evidence="4">
    <location>
        <begin position="37"/>
        <end position="56"/>
    </location>
</feature>
<reference evidence="6" key="1">
    <citation type="submission" date="2022-05" db="EMBL/GenBank/DDBJ databases">
        <title>Genomic analysis of Brachybacterium sp. CBA3104.</title>
        <authorList>
            <person name="Roh S.W."/>
            <person name="Kim Y.B."/>
            <person name="Kim Y."/>
        </authorList>
    </citation>
    <scope>NUCLEOTIDE SEQUENCE</scope>
    <source>
        <strain evidence="6">CBA3104</strain>
    </source>
</reference>
<evidence type="ECO:0000256" key="2">
    <source>
        <dbReference type="ARBA" id="ARBA00023125"/>
    </source>
</evidence>
<keyword evidence="3" id="KW-0804">Transcription</keyword>
<dbReference type="InterPro" id="IPR036271">
    <property type="entry name" value="Tet_transcr_reg_TetR-rel_C_sf"/>
</dbReference>
<name>A0ABY4N2H9_9MICO</name>
<keyword evidence="1" id="KW-0805">Transcription regulation</keyword>
<dbReference type="Pfam" id="PF00440">
    <property type="entry name" value="TetR_N"/>
    <property type="match status" value="1"/>
</dbReference>
<keyword evidence="2 4" id="KW-0238">DNA-binding</keyword>
<dbReference type="SUPFAM" id="SSF48498">
    <property type="entry name" value="Tetracyclin repressor-like, C-terminal domain"/>
    <property type="match status" value="1"/>
</dbReference>
<sequence length="187" mass="20003">MPRSDESPSAARDTDLRASLLSAAEVELAEHGPEGLRLRAVARRAGVSHAAPGYVFGGMRGMLTALATKGFGALAERLAEAGDPASLTALGEAYVRFAAQEPTLFSLMFRISLLETRDPDLIAAQRRAFAPIAAHGETREHAVMFWALAHGAAILEREGQLTRAVPGEGDDDPAEEIVRLFAQTLRE</sequence>
<evidence type="ECO:0000259" key="5">
    <source>
        <dbReference type="PROSITE" id="PS50977"/>
    </source>
</evidence>
<evidence type="ECO:0000256" key="3">
    <source>
        <dbReference type="ARBA" id="ARBA00023163"/>
    </source>
</evidence>
<evidence type="ECO:0000256" key="1">
    <source>
        <dbReference type="ARBA" id="ARBA00023015"/>
    </source>
</evidence>
<keyword evidence="7" id="KW-1185">Reference proteome</keyword>
<evidence type="ECO:0000313" key="7">
    <source>
        <dbReference type="Proteomes" id="UP001055868"/>
    </source>
</evidence>
<evidence type="ECO:0000256" key="4">
    <source>
        <dbReference type="PROSITE-ProRule" id="PRU00335"/>
    </source>
</evidence>
<dbReference type="PANTHER" id="PTHR30055:SF220">
    <property type="entry name" value="TETR-FAMILY REGULATORY PROTEIN"/>
    <property type="match status" value="1"/>
</dbReference>
<dbReference type="Proteomes" id="UP001055868">
    <property type="component" value="Chromosome"/>
</dbReference>